<protein>
    <submittedName>
        <fullName evidence="3">Uncharacterized protein</fullName>
    </submittedName>
</protein>
<keyword evidence="1" id="KW-1133">Transmembrane helix</keyword>
<reference evidence="3" key="1">
    <citation type="submission" date="2021-06" db="EMBL/GenBank/DDBJ databases">
        <title>Comparative genomics, transcriptomics and evolutionary studies reveal genomic signatures of adaptation to plant cell wall in hemibiotrophic fungi.</title>
        <authorList>
            <consortium name="DOE Joint Genome Institute"/>
            <person name="Baroncelli R."/>
            <person name="Diaz J.F."/>
            <person name="Benocci T."/>
            <person name="Peng M."/>
            <person name="Battaglia E."/>
            <person name="Haridas S."/>
            <person name="Andreopoulos W."/>
            <person name="Labutti K."/>
            <person name="Pangilinan J."/>
            <person name="Floch G.L."/>
            <person name="Makela M.R."/>
            <person name="Henrissat B."/>
            <person name="Grigoriev I.V."/>
            <person name="Crouch J.A."/>
            <person name="De Vries R.P."/>
            <person name="Sukno S.A."/>
            <person name="Thon M.R."/>
        </authorList>
    </citation>
    <scope>NUCLEOTIDE SEQUENCE</scope>
    <source>
        <strain evidence="3">CBS 125086</strain>
    </source>
</reference>
<dbReference type="Proteomes" id="UP001230504">
    <property type="component" value="Unassembled WGS sequence"/>
</dbReference>
<feature type="signal peptide" evidence="2">
    <location>
        <begin position="1"/>
        <end position="25"/>
    </location>
</feature>
<accession>A0AAD8VA51</accession>
<dbReference type="RefSeq" id="XP_060418634.1">
    <property type="nucleotide sequence ID" value="XM_060556821.1"/>
</dbReference>
<organism evidence="3 4">
    <name type="scientific">Colletotrichum navitas</name>
    <dbReference type="NCBI Taxonomy" id="681940"/>
    <lineage>
        <taxon>Eukaryota</taxon>
        <taxon>Fungi</taxon>
        <taxon>Dikarya</taxon>
        <taxon>Ascomycota</taxon>
        <taxon>Pezizomycotina</taxon>
        <taxon>Sordariomycetes</taxon>
        <taxon>Hypocreomycetidae</taxon>
        <taxon>Glomerellales</taxon>
        <taxon>Glomerellaceae</taxon>
        <taxon>Colletotrichum</taxon>
        <taxon>Colletotrichum graminicola species complex</taxon>
    </lineage>
</organism>
<dbReference type="EMBL" id="JAHLJV010000006">
    <property type="protein sequence ID" value="KAK1597888.1"/>
    <property type="molecule type" value="Genomic_DNA"/>
</dbReference>
<dbReference type="GeneID" id="85441061"/>
<sequence>MRANDVMALCARGLGLLVLCLGCLSHDTTHANSRLWRPVVRASLGDRSTLMMMAITSLMMMMTTCPPSICLACLVGAGGALVFPRASAALLI</sequence>
<evidence type="ECO:0000313" key="4">
    <source>
        <dbReference type="Proteomes" id="UP001230504"/>
    </source>
</evidence>
<evidence type="ECO:0000313" key="3">
    <source>
        <dbReference type="EMBL" id="KAK1597888.1"/>
    </source>
</evidence>
<keyword evidence="1" id="KW-0472">Membrane</keyword>
<keyword evidence="2" id="KW-0732">Signal</keyword>
<feature type="chain" id="PRO_5042211707" evidence="2">
    <location>
        <begin position="26"/>
        <end position="92"/>
    </location>
</feature>
<name>A0AAD8VA51_9PEZI</name>
<feature type="transmembrane region" description="Helical" evidence="1">
    <location>
        <begin position="49"/>
        <end position="82"/>
    </location>
</feature>
<comment type="caution">
    <text evidence="3">The sequence shown here is derived from an EMBL/GenBank/DDBJ whole genome shotgun (WGS) entry which is preliminary data.</text>
</comment>
<gene>
    <name evidence="3" type="ORF">LY79DRAFT_539395</name>
</gene>
<evidence type="ECO:0000256" key="2">
    <source>
        <dbReference type="SAM" id="SignalP"/>
    </source>
</evidence>
<proteinExistence type="predicted"/>
<dbReference type="AlphaFoldDB" id="A0AAD8VA51"/>
<keyword evidence="1" id="KW-0812">Transmembrane</keyword>
<keyword evidence="4" id="KW-1185">Reference proteome</keyword>
<evidence type="ECO:0000256" key="1">
    <source>
        <dbReference type="SAM" id="Phobius"/>
    </source>
</evidence>